<evidence type="ECO:0000313" key="4">
    <source>
        <dbReference type="Proteomes" id="UP000277928"/>
    </source>
</evidence>
<sequence>MTQEELEFLKFRLTRQRILEVTNYVQSLWAEMQNVSDNFNGITECVNTLIGAIISFSMQYVRKGWTVHEEFIISVTSAITALLLAIMSQSKSVLLAYAHYVAITAIYTLLMTAACATIALELKSASYGFVFGLNTFVALLLESIITVAFVDKHGFALPIREQASFSLFPFPLPFATTVVLLDSSGRTLSVIPFTLNASEI</sequence>
<dbReference type="InterPro" id="IPR002666">
    <property type="entry name" value="Folate_carrier"/>
</dbReference>
<dbReference type="PANTHER" id="PTHR10686:SF20">
    <property type="entry name" value="FOLATE TRANSPORTER 1"/>
    <property type="match status" value="1"/>
</dbReference>
<accession>A0A3P6S6P4</accession>
<keyword evidence="2" id="KW-1133">Transmembrane helix</keyword>
<dbReference type="GO" id="GO:0090482">
    <property type="term" value="F:vitamin transmembrane transporter activity"/>
    <property type="evidence" value="ECO:0007669"/>
    <property type="project" value="InterPro"/>
</dbReference>
<name>A0A3P6S6P4_LITSI</name>
<dbReference type="OMA" id="ITECVNT"/>
<evidence type="ECO:0000313" key="3">
    <source>
        <dbReference type="EMBL" id="VDK67769.1"/>
    </source>
</evidence>
<dbReference type="AlphaFoldDB" id="A0A3P6S6P4"/>
<dbReference type="OrthoDB" id="18814at2759"/>
<dbReference type="EMBL" id="UYRX01000004">
    <property type="protein sequence ID" value="VDK67769.1"/>
    <property type="molecule type" value="Genomic_DNA"/>
</dbReference>
<evidence type="ECO:0000256" key="1">
    <source>
        <dbReference type="ARBA" id="ARBA00005773"/>
    </source>
</evidence>
<gene>
    <name evidence="3" type="ORF">NLS_LOCUS167</name>
</gene>
<feature type="transmembrane region" description="Helical" evidence="2">
    <location>
        <begin position="71"/>
        <end position="88"/>
    </location>
</feature>
<feature type="transmembrane region" description="Helical" evidence="2">
    <location>
        <begin position="100"/>
        <end position="120"/>
    </location>
</feature>
<protein>
    <submittedName>
        <fullName evidence="3">Uncharacterized protein</fullName>
    </submittedName>
</protein>
<keyword evidence="2" id="KW-0472">Membrane</keyword>
<keyword evidence="4" id="KW-1185">Reference proteome</keyword>
<evidence type="ECO:0000256" key="2">
    <source>
        <dbReference type="SAM" id="Phobius"/>
    </source>
</evidence>
<comment type="similarity">
    <text evidence="1">Belongs to the reduced folate carrier (RFC) transporter (TC 2.A.48) family.</text>
</comment>
<dbReference type="Proteomes" id="UP000277928">
    <property type="component" value="Unassembled WGS sequence"/>
</dbReference>
<dbReference type="GO" id="GO:0005886">
    <property type="term" value="C:plasma membrane"/>
    <property type="evidence" value="ECO:0007669"/>
    <property type="project" value="TreeGrafter"/>
</dbReference>
<feature type="transmembrane region" description="Helical" evidence="2">
    <location>
        <begin position="126"/>
        <end position="150"/>
    </location>
</feature>
<keyword evidence="2" id="KW-0812">Transmembrane</keyword>
<organism evidence="3 4">
    <name type="scientific">Litomosoides sigmodontis</name>
    <name type="common">Filarial nematode worm</name>
    <dbReference type="NCBI Taxonomy" id="42156"/>
    <lineage>
        <taxon>Eukaryota</taxon>
        <taxon>Metazoa</taxon>
        <taxon>Ecdysozoa</taxon>
        <taxon>Nematoda</taxon>
        <taxon>Chromadorea</taxon>
        <taxon>Rhabditida</taxon>
        <taxon>Spirurina</taxon>
        <taxon>Spiruromorpha</taxon>
        <taxon>Filarioidea</taxon>
        <taxon>Onchocercidae</taxon>
        <taxon>Litomosoides</taxon>
    </lineage>
</organism>
<proteinExistence type="inferred from homology"/>
<dbReference type="PANTHER" id="PTHR10686">
    <property type="entry name" value="FOLATE TRANSPORTER"/>
    <property type="match status" value="1"/>
</dbReference>
<dbReference type="Pfam" id="PF01770">
    <property type="entry name" value="Folate_carrier"/>
    <property type="match status" value="1"/>
</dbReference>
<reference evidence="3 4" key="1">
    <citation type="submission" date="2018-08" db="EMBL/GenBank/DDBJ databases">
        <authorList>
            <person name="Laetsch R D."/>
            <person name="Stevens L."/>
            <person name="Kumar S."/>
            <person name="Blaxter L. M."/>
        </authorList>
    </citation>
    <scope>NUCLEOTIDE SEQUENCE [LARGE SCALE GENOMIC DNA]</scope>
</reference>